<dbReference type="Proteomes" id="UP000481964">
    <property type="component" value="Unassembled WGS sequence"/>
</dbReference>
<reference evidence="14 15" key="2">
    <citation type="submission" date="2018-08" db="EMBL/GenBank/DDBJ databases">
        <title>A genome reference for cultivated species of the human gut microbiota.</title>
        <authorList>
            <person name="Zou Y."/>
            <person name="Xue W."/>
            <person name="Luo G."/>
        </authorList>
    </citation>
    <scope>NUCLEOTIDE SEQUENCE [LARGE SCALE GENOMIC DNA]</scope>
    <source>
        <strain evidence="12 14">AF36-7BH</strain>
        <strain evidence="11 15">AM37-3BH</strain>
    </source>
</reference>
<dbReference type="GO" id="GO:0009360">
    <property type="term" value="C:DNA polymerase III complex"/>
    <property type="evidence" value="ECO:0007669"/>
    <property type="project" value="InterPro"/>
</dbReference>
<evidence type="ECO:0000256" key="5">
    <source>
        <dbReference type="ARBA" id="ARBA00022705"/>
    </source>
</evidence>
<dbReference type="OrthoDB" id="9810148at2"/>
<dbReference type="EC" id="2.7.7.7" evidence="1"/>
<dbReference type="AlphaFoldDB" id="A0A174Z3F6"/>
<dbReference type="GO" id="GO:0003677">
    <property type="term" value="F:DNA binding"/>
    <property type="evidence" value="ECO:0007669"/>
    <property type="project" value="InterPro"/>
</dbReference>
<dbReference type="Proteomes" id="UP000095621">
    <property type="component" value="Unassembled WGS sequence"/>
</dbReference>
<dbReference type="Proteomes" id="UP000285844">
    <property type="component" value="Unassembled WGS sequence"/>
</dbReference>
<dbReference type="EMBL" id="WKRD01000001">
    <property type="protein sequence ID" value="MSC56213.1"/>
    <property type="molecule type" value="Genomic_DNA"/>
</dbReference>
<dbReference type="PANTHER" id="PTHR11669:SF8">
    <property type="entry name" value="DNA POLYMERASE III SUBUNIT DELTA"/>
    <property type="match status" value="1"/>
</dbReference>
<evidence type="ECO:0000313" key="12">
    <source>
        <dbReference type="EMBL" id="RHL64559.1"/>
    </source>
</evidence>
<evidence type="ECO:0000313" key="10">
    <source>
        <dbReference type="EMBL" id="MSC56213.1"/>
    </source>
</evidence>
<dbReference type="Proteomes" id="UP000285201">
    <property type="component" value="Unassembled WGS sequence"/>
</dbReference>
<dbReference type="SUPFAM" id="SSF52540">
    <property type="entry name" value="P-loop containing nucleoside triphosphate hydrolases"/>
    <property type="match status" value="1"/>
</dbReference>
<feature type="domain" description="DNA polymerase III delta subunit C-terminal" evidence="8">
    <location>
        <begin position="213"/>
        <end position="327"/>
    </location>
</feature>
<keyword evidence="3 9" id="KW-0808">Transferase</keyword>
<keyword evidence="4 9" id="KW-0548">Nucleotidyltransferase</keyword>
<comment type="catalytic activity">
    <reaction evidence="7">
        <text>DNA(n) + a 2'-deoxyribonucleoside 5'-triphosphate = DNA(n+1) + diphosphate</text>
        <dbReference type="Rhea" id="RHEA:22508"/>
        <dbReference type="Rhea" id="RHEA-COMP:17339"/>
        <dbReference type="Rhea" id="RHEA-COMP:17340"/>
        <dbReference type="ChEBI" id="CHEBI:33019"/>
        <dbReference type="ChEBI" id="CHEBI:61560"/>
        <dbReference type="ChEBI" id="CHEBI:173112"/>
        <dbReference type="EC" id="2.7.7.7"/>
    </reaction>
</comment>
<dbReference type="Pfam" id="PF13177">
    <property type="entry name" value="DNA_pol3_delta2"/>
    <property type="match status" value="1"/>
</dbReference>
<keyword evidence="6" id="KW-0239">DNA-directed DNA polymerase</keyword>
<dbReference type="GO" id="GO:0006261">
    <property type="term" value="P:DNA-templated DNA replication"/>
    <property type="evidence" value="ECO:0007669"/>
    <property type="project" value="TreeGrafter"/>
</dbReference>
<evidence type="ECO:0000313" key="11">
    <source>
        <dbReference type="EMBL" id="RHC11279.1"/>
    </source>
</evidence>
<gene>
    <name evidence="9" type="primary">dnaX_2</name>
    <name evidence="12" type="ORF">DW007_15635</name>
    <name evidence="11" type="ORF">DW858_14145</name>
    <name evidence="9" type="ORF">ERS852490_03118</name>
    <name evidence="10" type="ORF">GKE48_01905</name>
</gene>
<evidence type="ECO:0000313" key="13">
    <source>
        <dbReference type="Proteomes" id="UP000095621"/>
    </source>
</evidence>
<evidence type="ECO:0000256" key="1">
    <source>
        <dbReference type="ARBA" id="ARBA00012417"/>
    </source>
</evidence>
<evidence type="ECO:0000256" key="2">
    <source>
        <dbReference type="ARBA" id="ARBA00014363"/>
    </source>
</evidence>
<dbReference type="Pfam" id="PF09115">
    <property type="entry name" value="DNApol3-delta_C"/>
    <property type="match status" value="1"/>
</dbReference>
<protein>
    <recommendedName>
        <fullName evidence="2">DNA polymerase III subunit delta'</fullName>
        <ecNumber evidence="1">2.7.7.7</ecNumber>
    </recommendedName>
</protein>
<evidence type="ECO:0000256" key="4">
    <source>
        <dbReference type="ARBA" id="ARBA00022695"/>
    </source>
</evidence>
<proteinExistence type="predicted"/>
<sequence length="331" mass="37023">MGNFSDIYGYETIKEHLQSAISMGKVSHAYVISGGLGSGKKLIASTFAQTLQCEAGGVEPCGVCHSCVQAAGRNQPDIIWVGHEKPGSIGVDDIRDQLVSDMQIKPYSSPYKIYIIDEADKLTVAAQNAMLKTIEEPPAYGIVILLANNPDVFLQTILSRCVVLDLKPLKDDVVIKYLKDHYDNIGDYECKFAARFAAGRIGRAMTMVESTEFAELRRDVMDVIKNAKDMDSADIMTSVKRVTNYKLTIDDYLDLMLMWYRDVLMFKSTNDTNLLIFNDQMTLIKSQAQTMSYEGLQDIINSIDRVKVRLQANVNFDLVIELLIMAIKENS</sequence>
<dbReference type="GO" id="GO:0003887">
    <property type="term" value="F:DNA-directed DNA polymerase activity"/>
    <property type="evidence" value="ECO:0007669"/>
    <property type="project" value="UniProtKB-KW"/>
</dbReference>
<dbReference type="InterPro" id="IPR015199">
    <property type="entry name" value="DNA_pol_III_delta_C"/>
</dbReference>
<evidence type="ECO:0000313" key="9">
    <source>
        <dbReference type="EMBL" id="CUQ79449.1"/>
    </source>
</evidence>
<dbReference type="EMBL" id="QROY01000024">
    <property type="protein sequence ID" value="RHL64559.1"/>
    <property type="molecule type" value="Genomic_DNA"/>
</dbReference>
<evidence type="ECO:0000256" key="7">
    <source>
        <dbReference type="ARBA" id="ARBA00049244"/>
    </source>
</evidence>
<dbReference type="InterPro" id="IPR027417">
    <property type="entry name" value="P-loop_NTPase"/>
</dbReference>
<keyword evidence="5" id="KW-0235">DNA replication</keyword>
<dbReference type="EMBL" id="QSHM01000026">
    <property type="protein sequence ID" value="RHC11279.1"/>
    <property type="molecule type" value="Genomic_DNA"/>
</dbReference>
<dbReference type="RefSeq" id="WP_022099167.1">
    <property type="nucleotide sequence ID" value="NZ_CZBU01000010.1"/>
</dbReference>
<evidence type="ECO:0000313" key="15">
    <source>
        <dbReference type="Proteomes" id="UP000285844"/>
    </source>
</evidence>
<dbReference type="PANTHER" id="PTHR11669">
    <property type="entry name" value="REPLICATION FACTOR C / DNA POLYMERASE III GAMMA-TAU SUBUNIT"/>
    <property type="match status" value="1"/>
</dbReference>
<dbReference type="InterPro" id="IPR050238">
    <property type="entry name" value="DNA_Rep/Repair_Clamp_Loader"/>
</dbReference>
<organism evidence="9 13">
    <name type="scientific">Lachnospira eligens</name>
    <dbReference type="NCBI Taxonomy" id="39485"/>
    <lineage>
        <taxon>Bacteria</taxon>
        <taxon>Bacillati</taxon>
        <taxon>Bacillota</taxon>
        <taxon>Clostridia</taxon>
        <taxon>Lachnospirales</taxon>
        <taxon>Lachnospiraceae</taxon>
        <taxon>Lachnospira</taxon>
    </lineage>
</organism>
<accession>A0A174Z3F6</accession>
<reference evidence="10 16" key="3">
    <citation type="journal article" date="2019" name="Nat. Med.">
        <title>A library of human gut bacterial isolates paired with longitudinal multiomics data enables mechanistic microbiome research.</title>
        <authorList>
            <person name="Poyet M."/>
            <person name="Groussin M."/>
            <person name="Gibbons S.M."/>
            <person name="Avila-Pacheco J."/>
            <person name="Jiang X."/>
            <person name="Kearney S.M."/>
            <person name="Perrotta A.R."/>
            <person name="Berdy B."/>
            <person name="Zhao S."/>
            <person name="Lieberman T.D."/>
            <person name="Swanson P.K."/>
            <person name="Smith M."/>
            <person name="Roesemann S."/>
            <person name="Alexander J.E."/>
            <person name="Rich S.A."/>
            <person name="Livny J."/>
            <person name="Vlamakis H."/>
            <person name="Clish C."/>
            <person name="Bullock K."/>
            <person name="Deik A."/>
            <person name="Scott J."/>
            <person name="Pierce K.A."/>
            <person name="Xavier R.J."/>
            <person name="Alm E.J."/>
        </authorList>
    </citation>
    <scope>NUCLEOTIDE SEQUENCE [LARGE SCALE GENOMIC DNA]</scope>
    <source>
        <strain evidence="10 16">BIOML-A1</strain>
    </source>
</reference>
<evidence type="ECO:0000259" key="8">
    <source>
        <dbReference type="Pfam" id="PF09115"/>
    </source>
</evidence>
<evidence type="ECO:0000313" key="14">
    <source>
        <dbReference type="Proteomes" id="UP000285201"/>
    </source>
</evidence>
<name>A0A174Z3F6_9FIRM</name>
<reference evidence="9 13" key="1">
    <citation type="submission" date="2015-09" db="EMBL/GenBank/DDBJ databases">
        <authorList>
            <consortium name="Pathogen Informatics"/>
        </authorList>
    </citation>
    <scope>NUCLEOTIDE SEQUENCE [LARGE SCALE GENOMIC DNA]</scope>
    <source>
        <strain evidence="9 13">2789STDY5834875</strain>
    </source>
</reference>
<evidence type="ECO:0000313" key="16">
    <source>
        <dbReference type="Proteomes" id="UP000481964"/>
    </source>
</evidence>
<dbReference type="Gene3D" id="3.40.50.300">
    <property type="entry name" value="P-loop containing nucleotide triphosphate hydrolases"/>
    <property type="match status" value="1"/>
</dbReference>
<evidence type="ECO:0000256" key="6">
    <source>
        <dbReference type="ARBA" id="ARBA00022932"/>
    </source>
</evidence>
<dbReference type="EMBL" id="CZBU01000010">
    <property type="protein sequence ID" value="CUQ79449.1"/>
    <property type="molecule type" value="Genomic_DNA"/>
</dbReference>
<evidence type="ECO:0000256" key="3">
    <source>
        <dbReference type="ARBA" id="ARBA00022679"/>
    </source>
</evidence>